<evidence type="ECO:0008006" key="3">
    <source>
        <dbReference type="Google" id="ProtNLM"/>
    </source>
</evidence>
<name>A0A7W8GBB6_9SPIR</name>
<dbReference type="AlphaFoldDB" id="A0A7W8GBB6"/>
<dbReference type="GO" id="GO:0004721">
    <property type="term" value="F:phosphoprotein phosphatase activity"/>
    <property type="evidence" value="ECO:0007669"/>
    <property type="project" value="InterPro"/>
</dbReference>
<evidence type="ECO:0000313" key="1">
    <source>
        <dbReference type="EMBL" id="MBB5227215.1"/>
    </source>
</evidence>
<gene>
    <name evidence="1" type="ORF">HNP76_002613</name>
</gene>
<comment type="caution">
    <text evidence="1">The sequence shown here is derived from an EMBL/GenBank/DDBJ whole genome shotgun (WGS) entry which is preliminary data.</text>
</comment>
<dbReference type="Gene3D" id="3.90.190.10">
    <property type="entry name" value="Protein tyrosine phosphatase superfamily"/>
    <property type="match status" value="1"/>
</dbReference>
<dbReference type="RefSeq" id="WP_184661237.1">
    <property type="nucleotide sequence ID" value="NZ_CP031518.1"/>
</dbReference>
<dbReference type="SUPFAM" id="SSF52799">
    <property type="entry name" value="(Phosphotyrosine protein) phosphatases II"/>
    <property type="match status" value="1"/>
</dbReference>
<organism evidence="1 2">
    <name type="scientific">Treponema ruminis</name>
    <dbReference type="NCBI Taxonomy" id="744515"/>
    <lineage>
        <taxon>Bacteria</taxon>
        <taxon>Pseudomonadati</taxon>
        <taxon>Spirochaetota</taxon>
        <taxon>Spirochaetia</taxon>
        <taxon>Spirochaetales</taxon>
        <taxon>Treponemataceae</taxon>
        <taxon>Treponema</taxon>
    </lineage>
</organism>
<sequence>MNSDEQLLCINGKKYFITQEDRKRCMIEDSELSLVVFLYDYELWGQSDDVHSAYVCGSFTSWVENPDFKMTFSPELSLQYLAVPVSALKECGNSSHPEYKFCINGSYISLAGKNFIPEPYFFPSFDKNLMVVLSADNLEETIKLNRIAGWVKKLSDFDLESREGQEEISNFRLVPGTRKLFRSFHPFYPTGNRNEIFETEKTRIELVQKLASEEGIKSDINLTDDYTVFAGQEIHWLDGTCAKIEIPPYYQKIIDSKCVCNVAAPSGIVPSYEYVYAKPRDPLFGEWVRCIVNFIIDDSHPAPFQIHCAIGTDRTGVFSAVLGGLCGAGWKEVSEDYEKTNRMGINEYRSKVFLAQSFQRLLDVEDISKVKNLSESLTDYFTTAKIEGEPILTMRQIKALIKKIG</sequence>
<dbReference type="Proteomes" id="UP000518887">
    <property type="component" value="Unassembled WGS sequence"/>
</dbReference>
<dbReference type="PROSITE" id="PS00383">
    <property type="entry name" value="TYR_PHOSPHATASE_1"/>
    <property type="match status" value="1"/>
</dbReference>
<dbReference type="InterPro" id="IPR016130">
    <property type="entry name" value="Tyr_Pase_AS"/>
</dbReference>
<evidence type="ECO:0000313" key="2">
    <source>
        <dbReference type="Proteomes" id="UP000518887"/>
    </source>
</evidence>
<accession>A0A7W8GBB6</accession>
<dbReference type="InterPro" id="IPR026893">
    <property type="entry name" value="Tyr/Ser_Pase_IphP-type"/>
</dbReference>
<protein>
    <recommendedName>
        <fullName evidence="3">Tyrosine specific protein phosphatases domain-containing protein</fullName>
    </recommendedName>
</protein>
<keyword evidence="2" id="KW-1185">Reference proteome</keyword>
<dbReference type="InterPro" id="IPR029021">
    <property type="entry name" value="Prot-tyrosine_phosphatase-like"/>
</dbReference>
<proteinExistence type="predicted"/>
<reference evidence="1 2" key="1">
    <citation type="submission" date="2020-08" db="EMBL/GenBank/DDBJ databases">
        <title>Genomic Encyclopedia of Type Strains, Phase IV (KMG-IV): sequencing the most valuable type-strain genomes for metagenomic binning, comparative biology and taxonomic classification.</title>
        <authorList>
            <person name="Goeker M."/>
        </authorList>
    </citation>
    <scope>NUCLEOTIDE SEQUENCE [LARGE SCALE GENOMIC DNA]</scope>
    <source>
        <strain evidence="1 2">DSM 103462</strain>
    </source>
</reference>
<dbReference type="EMBL" id="JACHFQ010000009">
    <property type="protein sequence ID" value="MBB5227215.1"/>
    <property type="molecule type" value="Genomic_DNA"/>
</dbReference>
<dbReference type="Pfam" id="PF13350">
    <property type="entry name" value="Y_phosphatase3"/>
    <property type="match status" value="1"/>
</dbReference>